<evidence type="ECO:0000256" key="1">
    <source>
        <dbReference type="SAM" id="MobiDB-lite"/>
    </source>
</evidence>
<feature type="compositionally biased region" description="Low complexity" evidence="1">
    <location>
        <begin position="34"/>
        <end position="64"/>
    </location>
</feature>
<feature type="compositionally biased region" description="Polar residues" evidence="1">
    <location>
        <begin position="8"/>
        <end position="20"/>
    </location>
</feature>
<feature type="region of interest" description="Disordered" evidence="1">
    <location>
        <begin position="85"/>
        <end position="120"/>
    </location>
</feature>
<sequence length="219" mass="23961">MADLEESIYSNVSDLGTTNGYEEKNGTSHHSRHSSQSSGLSTGNKENLTATNSSSTADSSSEQDLILLQRGGELLEESRTESYYENQKVSYNGTKSGQSGNESSMTPQYSGGTAKARAAKSPYTAGPVSAIPEEQITIPNDGNISAFTADQLSNFLRCLKIDDRIISHLHRKNVDGKRFAKLKDSELESLGVSQNAVVLFFREKSEIKKGKSNRRHFML</sequence>
<dbReference type="Proteomes" id="UP000694888">
    <property type="component" value="Unplaced"/>
</dbReference>
<feature type="compositionally biased region" description="Polar residues" evidence="1">
    <location>
        <begin position="85"/>
        <end position="111"/>
    </location>
</feature>
<organism evidence="2 3">
    <name type="scientific">Aplysia californica</name>
    <name type="common">California sea hare</name>
    <dbReference type="NCBI Taxonomy" id="6500"/>
    <lineage>
        <taxon>Eukaryota</taxon>
        <taxon>Metazoa</taxon>
        <taxon>Spiralia</taxon>
        <taxon>Lophotrochozoa</taxon>
        <taxon>Mollusca</taxon>
        <taxon>Gastropoda</taxon>
        <taxon>Heterobranchia</taxon>
        <taxon>Euthyneura</taxon>
        <taxon>Tectipleura</taxon>
        <taxon>Aplysiida</taxon>
        <taxon>Aplysioidea</taxon>
        <taxon>Aplysiidae</taxon>
        <taxon>Aplysia</taxon>
    </lineage>
</organism>
<protein>
    <submittedName>
        <fullName evidence="3">Uncharacterized protein LOC106012780</fullName>
    </submittedName>
</protein>
<evidence type="ECO:0000313" key="3">
    <source>
        <dbReference type="RefSeq" id="XP_012942166.1"/>
    </source>
</evidence>
<name>A0ABM1A760_APLCA</name>
<gene>
    <name evidence="3" type="primary">LOC106012780</name>
</gene>
<keyword evidence="2" id="KW-1185">Reference proteome</keyword>
<accession>A0ABM1A760</accession>
<feature type="region of interest" description="Disordered" evidence="1">
    <location>
        <begin position="1"/>
        <end position="64"/>
    </location>
</feature>
<evidence type="ECO:0000313" key="2">
    <source>
        <dbReference type="Proteomes" id="UP000694888"/>
    </source>
</evidence>
<dbReference type="GeneID" id="106012780"/>
<dbReference type="RefSeq" id="XP_012942166.1">
    <property type="nucleotide sequence ID" value="XM_013086712.2"/>
</dbReference>
<reference evidence="3" key="1">
    <citation type="submission" date="2025-08" db="UniProtKB">
        <authorList>
            <consortium name="RefSeq"/>
        </authorList>
    </citation>
    <scope>IDENTIFICATION</scope>
</reference>
<proteinExistence type="predicted"/>